<comment type="caution">
    <text evidence="3">The sequence shown here is derived from an EMBL/GenBank/DDBJ whole genome shotgun (WGS) entry which is preliminary data.</text>
</comment>
<accession>A0A8J6A159</accession>
<feature type="region of interest" description="Disordered" evidence="1">
    <location>
        <begin position="191"/>
        <end position="230"/>
    </location>
</feature>
<keyword evidence="2" id="KW-1133">Transmembrane helix</keyword>
<evidence type="ECO:0000313" key="3">
    <source>
        <dbReference type="EMBL" id="KAG8513599.1"/>
    </source>
</evidence>
<feature type="region of interest" description="Disordered" evidence="1">
    <location>
        <begin position="288"/>
        <end position="347"/>
    </location>
</feature>
<evidence type="ECO:0000256" key="1">
    <source>
        <dbReference type="SAM" id="MobiDB-lite"/>
    </source>
</evidence>
<organism evidence="3 4">
    <name type="scientific">Galemys pyrenaicus</name>
    <name type="common">Iberian desman</name>
    <name type="synonym">Pyrenean desman</name>
    <dbReference type="NCBI Taxonomy" id="202257"/>
    <lineage>
        <taxon>Eukaryota</taxon>
        <taxon>Metazoa</taxon>
        <taxon>Chordata</taxon>
        <taxon>Craniata</taxon>
        <taxon>Vertebrata</taxon>
        <taxon>Euteleostomi</taxon>
        <taxon>Mammalia</taxon>
        <taxon>Eutheria</taxon>
        <taxon>Laurasiatheria</taxon>
        <taxon>Eulipotyphla</taxon>
        <taxon>Talpidae</taxon>
        <taxon>Galemys</taxon>
    </lineage>
</organism>
<reference evidence="3" key="1">
    <citation type="journal article" date="2021" name="Evol. Appl.">
        <title>The genome of the Pyrenean desman and the effects of bottlenecks and inbreeding on the genomic landscape of an endangered species.</title>
        <authorList>
            <person name="Escoda L."/>
            <person name="Castresana J."/>
        </authorList>
    </citation>
    <scope>NUCLEOTIDE SEQUENCE</scope>
    <source>
        <strain evidence="3">IBE-C5619</strain>
    </source>
</reference>
<keyword evidence="4" id="KW-1185">Reference proteome</keyword>
<keyword evidence="2" id="KW-0472">Membrane</keyword>
<feature type="transmembrane region" description="Helical" evidence="2">
    <location>
        <begin position="114"/>
        <end position="138"/>
    </location>
</feature>
<evidence type="ECO:0000256" key="2">
    <source>
        <dbReference type="SAM" id="Phobius"/>
    </source>
</evidence>
<proteinExistence type="predicted"/>
<dbReference type="AlphaFoldDB" id="A0A8J6A159"/>
<dbReference type="OrthoDB" id="10526526at2759"/>
<dbReference type="Proteomes" id="UP000700334">
    <property type="component" value="Unassembled WGS sequence"/>
</dbReference>
<feature type="non-terminal residue" evidence="3">
    <location>
        <position position="347"/>
    </location>
</feature>
<gene>
    <name evidence="3" type="ORF">J0S82_012912</name>
</gene>
<name>A0A8J6A159_GALPY</name>
<evidence type="ECO:0000313" key="4">
    <source>
        <dbReference type="Proteomes" id="UP000700334"/>
    </source>
</evidence>
<sequence length="347" mass="37146">RAAAGIRYFGSVTAGKPRGPRWRRIRRESAAGRRLGPGGCRRSGSDLQGNCGRQREASGLRCRHRRLDPVRRGIRELPAARRVQLLDWLALPCRMDASSSPWNPTPAPVSSPSLLLPIPAIVFIAVGVYLLLLGLVLLTRHCLLVRGLVRGGLKGGLWGEGTWLMSPLICSLLPEIPSLYTPMATPFMGPGRASSPAPLPKPEPKAVAQTAAPPAGSRVPPGPRTVAGPAQKPVTSLCQAQPATWMPAVPSLRKLAGPLAALAAAHSVTVPVRANFLTARASTVSALRSSSDEESSLPFGEWPAPGAHMPSSLKGLRTPFSRQLEPQMAHPAHQPRNQQWRTWLPAE</sequence>
<dbReference type="EMBL" id="JAGFMF010011768">
    <property type="protein sequence ID" value="KAG8513599.1"/>
    <property type="molecule type" value="Genomic_DNA"/>
</dbReference>
<feature type="region of interest" description="Disordered" evidence="1">
    <location>
        <begin position="33"/>
        <end position="52"/>
    </location>
</feature>
<protein>
    <submittedName>
        <fullName evidence="3">Uncharacterized protein</fullName>
    </submittedName>
</protein>
<keyword evidence="2" id="KW-0812">Transmembrane</keyword>